<name>A0A9P7JD86_9AGAM</name>
<feature type="non-terminal residue" evidence="1">
    <location>
        <position position="105"/>
    </location>
</feature>
<dbReference type="EMBL" id="JABBWG010000017">
    <property type="protein sequence ID" value="KAG1815937.1"/>
    <property type="molecule type" value="Genomic_DNA"/>
</dbReference>
<evidence type="ECO:0000313" key="2">
    <source>
        <dbReference type="Proteomes" id="UP000807769"/>
    </source>
</evidence>
<dbReference type="GeneID" id="64635621"/>
<organism evidence="1 2">
    <name type="scientific">Suillus subaureus</name>
    <dbReference type="NCBI Taxonomy" id="48587"/>
    <lineage>
        <taxon>Eukaryota</taxon>
        <taxon>Fungi</taxon>
        <taxon>Dikarya</taxon>
        <taxon>Basidiomycota</taxon>
        <taxon>Agaricomycotina</taxon>
        <taxon>Agaricomycetes</taxon>
        <taxon>Agaricomycetidae</taxon>
        <taxon>Boletales</taxon>
        <taxon>Suillineae</taxon>
        <taxon>Suillaceae</taxon>
        <taxon>Suillus</taxon>
    </lineage>
</organism>
<comment type="caution">
    <text evidence="1">The sequence shown here is derived from an EMBL/GenBank/DDBJ whole genome shotgun (WGS) entry which is preliminary data.</text>
</comment>
<dbReference type="Proteomes" id="UP000807769">
    <property type="component" value="Unassembled WGS sequence"/>
</dbReference>
<protein>
    <submittedName>
        <fullName evidence="1">Uncharacterized protein</fullName>
    </submittedName>
</protein>
<dbReference type="OrthoDB" id="2502001at2759"/>
<evidence type="ECO:0000313" key="1">
    <source>
        <dbReference type="EMBL" id="KAG1815937.1"/>
    </source>
</evidence>
<keyword evidence="2" id="KW-1185">Reference proteome</keyword>
<reference evidence="1" key="1">
    <citation type="journal article" date="2020" name="New Phytol.">
        <title>Comparative genomics reveals dynamic genome evolution in host specialist ectomycorrhizal fungi.</title>
        <authorList>
            <person name="Lofgren L.A."/>
            <person name="Nguyen N.H."/>
            <person name="Vilgalys R."/>
            <person name="Ruytinx J."/>
            <person name="Liao H.L."/>
            <person name="Branco S."/>
            <person name="Kuo A."/>
            <person name="LaButti K."/>
            <person name="Lipzen A."/>
            <person name="Andreopoulos W."/>
            <person name="Pangilinan J."/>
            <person name="Riley R."/>
            <person name="Hundley H."/>
            <person name="Na H."/>
            <person name="Barry K."/>
            <person name="Grigoriev I.V."/>
            <person name="Stajich J.E."/>
            <person name="Kennedy P.G."/>
        </authorList>
    </citation>
    <scope>NUCLEOTIDE SEQUENCE</scope>
    <source>
        <strain evidence="1">MN1</strain>
    </source>
</reference>
<accession>A0A9P7JD86</accession>
<gene>
    <name evidence="1" type="ORF">BJ212DRAFT_1504237</name>
</gene>
<dbReference type="AlphaFoldDB" id="A0A9P7JD86"/>
<sequence length="105" mass="11791">MSLTFYQLNLRNVKEPWKSIYSPGGEREYILDYLVQFLWLTYTTSGGLVTFFSNLHKSLPPQNTAKPAPKPVSAPAAPEHAIVSSATNTMQKWSAKGRGNSWMSR</sequence>
<dbReference type="RefSeq" id="XP_041192743.1">
    <property type="nucleotide sequence ID" value="XM_041341605.1"/>
</dbReference>
<proteinExistence type="predicted"/>